<keyword evidence="3" id="KW-1185">Reference proteome</keyword>
<evidence type="ECO:0000313" key="3">
    <source>
        <dbReference type="Proteomes" id="UP001190700"/>
    </source>
</evidence>
<dbReference type="InterPro" id="IPR011604">
    <property type="entry name" value="PDDEXK-like_dom_sf"/>
</dbReference>
<feature type="domain" description="PD-(D/E)XK endonuclease-like" evidence="1">
    <location>
        <begin position="81"/>
        <end position="202"/>
    </location>
</feature>
<organism evidence="2 3">
    <name type="scientific">Cymbomonas tetramitiformis</name>
    <dbReference type="NCBI Taxonomy" id="36881"/>
    <lineage>
        <taxon>Eukaryota</taxon>
        <taxon>Viridiplantae</taxon>
        <taxon>Chlorophyta</taxon>
        <taxon>Pyramimonadophyceae</taxon>
        <taxon>Pyramimonadales</taxon>
        <taxon>Pyramimonadaceae</taxon>
        <taxon>Cymbomonas</taxon>
    </lineage>
</organism>
<dbReference type="InterPro" id="IPR038726">
    <property type="entry name" value="PDDEXK_AddAB-type"/>
</dbReference>
<evidence type="ECO:0000313" key="2">
    <source>
        <dbReference type="EMBL" id="KAK3282977.1"/>
    </source>
</evidence>
<gene>
    <name evidence="2" type="ORF">CYMTET_9323</name>
</gene>
<dbReference type="Gene3D" id="3.90.320.10">
    <property type="match status" value="1"/>
</dbReference>
<dbReference type="EMBL" id="LGRX02003085">
    <property type="protein sequence ID" value="KAK3282977.1"/>
    <property type="molecule type" value="Genomic_DNA"/>
</dbReference>
<dbReference type="Proteomes" id="UP001190700">
    <property type="component" value="Unassembled WGS sequence"/>
</dbReference>
<dbReference type="AlphaFoldDB" id="A0AAE0LF90"/>
<comment type="caution">
    <text evidence="2">The sequence shown here is derived from an EMBL/GenBank/DDBJ whole genome shotgun (WGS) entry which is preliminary data.</text>
</comment>
<name>A0AAE0LF90_9CHLO</name>
<dbReference type="Pfam" id="PF12705">
    <property type="entry name" value="PDDEXK_1"/>
    <property type="match status" value="1"/>
</dbReference>
<protein>
    <recommendedName>
        <fullName evidence="1">PD-(D/E)XK endonuclease-like domain-containing protein</fullName>
    </recommendedName>
</protein>
<reference evidence="2 3" key="1">
    <citation type="journal article" date="2015" name="Genome Biol. Evol.">
        <title>Comparative Genomics of a Bacterivorous Green Alga Reveals Evolutionary Causalities and Consequences of Phago-Mixotrophic Mode of Nutrition.</title>
        <authorList>
            <person name="Burns J.A."/>
            <person name="Paasch A."/>
            <person name="Narechania A."/>
            <person name="Kim E."/>
        </authorList>
    </citation>
    <scope>NUCLEOTIDE SEQUENCE [LARGE SCALE GENOMIC DNA]</scope>
    <source>
        <strain evidence="2 3">PLY_AMNH</strain>
    </source>
</reference>
<accession>A0AAE0LF90</accession>
<proteinExistence type="predicted"/>
<evidence type="ECO:0000259" key="1">
    <source>
        <dbReference type="Pfam" id="PF12705"/>
    </source>
</evidence>
<sequence>MYTHLSALNPHARDGDITFDEAAHRYTVHKSARNYASVTTILGRYWQPFDGPAIVARYGHRWRSNAVHKYYGMTEDEILEEWEHNRIRASRAGTVMHDLIERFYNTHPLVRVSFEFDATTSFVRATLRNEDPIRSVYAEDQGNAASAEMCQFRRFDRDVKPTVWRTEMRVYSDENERVAGSIDMLARSARGVYTMYDWKRSHKDLSDCGHRFDDTAGSVGAARGCRVCYGRRCRGVLSHLPDTPFVHYSMQQSVYAHLLRAHYGIDVQRLHLVQLTPERDEYTVVQVPELRREVRLVFADRRARLKRFRRLKGTLCAAMHLTRLLRDVRIAHEQPSKRARTCDT</sequence>